<evidence type="ECO:0000256" key="11">
    <source>
        <dbReference type="HAMAP-Rule" id="MF_01864"/>
    </source>
</evidence>
<dbReference type="NCBIfam" id="TIGR00089">
    <property type="entry name" value="MiaB/RimO family radical SAM methylthiotransferase"/>
    <property type="match status" value="1"/>
</dbReference>
<evidence type="ECO:0000259" key="13">
    <source>
        <dbReference type="PROSITE" id="PS51449"/>
    </source>
</evidence>
<evidence type="ECO:0000313" key="15">
    <source>
        <dbReference type="EMBL" id="KAE9637106.1"/>
    </source>
</evidence>
<dbReference type="InterPro" id="IPR038135">
    <property type="entry name" value="Methylthiotransferase_N_sf"/>
</dbReference>
<dbReference type="AlphaFoldDB" id="A0A7C8LUR6"/>
<keyword evidence="3 11" id="KW-0963">Cytoplasm</keyword>
<feature type="binding site" evidence="11">
    <location>
        <position position="49"/>
    </location>
    <ligand>
        <name>[4Fe-4S] cluster</name>
        <dbReference type="ChEBI" id="CHEBI:49883"/>
        <label>1</label>
    </ligand>
</feature>
<feature type="domain" description="MTTase N-terminal" evidence="13">
    <location>
        <begin position="40"/>
        <end position="158"/>
    </location>
</feature>
<feature type="binding site" evidence="11">
    <location>
        <position position="119"/>
    </location>
    <ligand>
        <name>[4Fe-4S] cluster</name>
        <dbReference type="ChEBI" id="CHEBI:49883"/>
        <label>1</label>
    </ligand>
</feature>
<dbReference type="InterPro" id="IPR013848">
    <property type="entry name" value="Methylthiotransferase_N"/>
</dbReference>
<dbReference type="GO" id="GO:0046872">
    <property type="term" value="F:metal ion binding"/>
    <property type="evidence" value="ECO:0007669"/>
    <property type="project" value="UniProtKB-KW"/>
</dbReference>
<dbReference type="GO" id="GO:0005829">
    <property type="term" value="C:cytosol"/>
    <property type="evidence" value="ECO:0007669"/>
    <property type="project" value="TreeGrafter"/>
</dbReference>
<dbReference type="SMART" id="SM00729">
    <property type="entry name" value="Elp3"/>
    <property type="match status" value="1"/>
</dbReference>
<dbReference type="PROSITE" id="PS01278">
    <property type="entry name" value="MTTASE_RADICAL"/>
    <property type="match status" value="1"/>
</dbReference>
<dbReference type="InterPro" id="IPR012340">
    <property type="entry name" value="NA-bd_OB-fold"/>
</dbReference>
<reference evidence="15 16" key="1">
    <citation type="submission" date="2019-12" db="EMBL/GenBank/DDBJ databases">
        <title>Defluviitalea raffinosedens, isolated from a biogas fermenter, genome sequencing and characterization.</title>
        <authorList>
            <person name="Rettenmaier R."/>
            <person name="Schneider M."/>
            <person name="Neuhaus K."/>
            <person name="Liebl W."/>
            <person name="Zverlov V."/>
        </authorList>
    </citation>
    <scope>NUCLEOTIDE SEQUENCE [LARGE SCALE GENOMIC DNA]</scope>
    <source>
        <strain evidence="15 16">249c-K6</strain>
    </source>
</reference>
<dbReference type="PANTHER" id="PTHR43020">
    <property type="entry name" value="CDK5 REGULATORY SUBUNIT-ASSOCIATED PROTEIN 1"/>
    <property type="match status" value="1"/>
</dbReference>
<dbReference type="RefSeq" id="WP_158739020.1">
    <property type="nucleotide sequence ID" value="NZ_JAFBEP010000004.1"/>
</dbReference>
<comment type="subcellular location">
    <subcellularLocation>
        <location evidence="11">Cytoplasm</location>
    </subcellularLocation>
</comment>
<dbReference type="PROSITE" id="PS51449">
    <property type="entry name" value="MTTASE_N"/>
    <property type="match status" value="1"/>
</dbReference>
<feature type="binding site" evidence="11">
    <location>
        <position position="85"/>
    </location>
    <ligand>
        <name>[4Fe-4S] cluster</name>
        <dbReference type="ChEBI" id="CHEBI:49883"/>
        <label>1</label>
    </ligand>
</feature>
<dbReference type="SFLD" id="SFLDS00029">
    <property type="entry name" value="Radical_SAM"/>
    <property type="match status" value="1"/>
</dbReference>
<comment type="cofactor">
    <cofactor evidence="11">
        <name>[4Fe-4S] cluster</name>
        <dbReference type="ChEBI" id="CHEBI:49883"/>
    </cofactor>
    <text evidence="11">Binds 2 [4Fe-4S] clusters. One cluster is coordinated with 3 cysteines and an exchangeable S-adenosyl-L-methionine.</text>
</comment>
<keyword evidence="5 11" id="KW-0949">S-adenosyl-L-methionine</keyword>
<evidence type="ECO:0000259" key="14">
    <source>
        <dbReference type="PROSITE" id="PS51918"/>
    </source>
</evidence>
<evidence type="ECO:0000256" key="4">
    <source>
        <dbReference type="ARBA" id="ARBA00022679"/>
    </source>
</evidence>
<dbReference type="InterPro" id="IPR006463">
    <property type="entry name" value="MiaB_methiolase"/>
</dbReference>
<keyword evidence="4 11" id="KW-0808">Transferase</keyword>
<feature type="binding site" evidence="11">
    <location>
        <position position="195"/>
    </location>
    <ligand>
        <name>[4Fe-4S] cluster</name>
        <dbReference type="ChEBI" id="CHEBI:49883"/>
        <label>2</label>
        <note>4Fe-4S-S-AdoMet</note>
    </ligand>
</feature>
<comment type="similarity">
    <text evidence="11">Belongs to the methylthiotransferase family. MiaB subfamily.</text>
</comment>
<dbReference type="InterPro" id="IPR007197">
    <property type="entry name" value="rSAM"/>
</dbReference>
<dbReference type="Gene3D" id="2.40.50.140">
    <property type="entry name" value="Nucleic acid-binding proteins"/>
    <property type="match status" value="1"/>
</dbReference>
<dbReference type="Gene3D" id="3.40.50.12160">
    <property type="entry name" value="Methylthiotransferase, N-terminal domain"/>
    <property type="match status" value="1"/>
</dbReference>
<dbReference type="OrthoDB" id="9805215at2"/>
<dbReference type="SFLD" id="SFLDG01061">
    <property type="entry name" value="methylthiotransferase"/>
    <property type="match status" value="1"/>
</dbReference>
<comment type="catalytic activity">
    <reaction evidence="11">
        <text>N(6)-dimethylallyladenosine(37) in tRNA + (sulfur carrier)-SH + AH2 + 2 S-adenosyl-L-methionine = 2-methylsulfanyl-N(6)-dimethylallyladenosine(37) in tRNA + (sulfur carrier)-H + 5'-deoxyadenosine + L-methionine + A + S-adenosyl-L-homocysteine + 2 H(+)</text>
        <dbReference type="Rhea" id="RHEA:37067"/>
        <dbReference type="Rhea" id="RHEA-COMP:10375"/>
        <dbReference type="Rhea" id="RHEA-COMP:10376"/>
        <dbReference type="Rhea" id="RHEA-COMP:14737"/>
        <dbReference type="Rhea" id="RHEA-COMP:14739"/>
        <dbReference type="ChEBI" id="CHEBI:13193"/>
        <dbReference type="ChEBI" id="CHEBI:15378"/>
        <dbReference type="ChEBI" id="CHEBI:17319"/>
        <dbReference type="ChEBI" id="CHEBI:17499"/>
        <dbReference type="ChEBI" id="CHEBI:29917"/>
        <dbReference type="ChEBI" id="CHEBI:57844"/>
        <dbReference type="ChEBI" id="CHEBI:57856"/>
        <dbReference type="ChEBI" id="CHEBI:59789"/>
        <dbReference type="ChEBI" id="CHEBI:64428"/>
        <dbReference type="ChEBI" id="CHEBI:74415"/>
        <dbReference type="ChEBI" id="CHEBI:74417"/>
        <dbReference type="EC" id="2.8.4.3"/>
    </reaction>
</comment>
<evidence type="ECO:0000256" key="9">
    <source>
        <dbReference type="ARBA" id="ARBA00023014"/>
    </source>
</evidence>
<keyword evidence="9 11" id="KW-0411">Iron-sulfur</keyword>
<name>A0A7C8LUR6_9FIRM</name>
<feature type="domain" description="TRAM" evidence="12">
    <location>
        <begin position="414"/>
        <end position="476"/>
    </location>
</feature>
<dbReference type="FunFam" id="3.80.30.20:FF:000001">
    <property type="entry name" value="tRNA-2-methylthio-N(6)-dimethylallyladenosine synthase 2"/>
    <property type="match status" value="1"/>
</dbReference>
<keyword evidence="2 11" id="KW-0004">4Fe-4S</keyword>
<dbReference type="EC" id="2.8.4.3" evidence="10 11"/>
<dbReference type="PANTHER" id="PTHR43020:SF2">
    <property type="entry name" value="MITOCHONDRIAL TRNA METHYLTHIOTRANSFERASE CDK5RAP1"/>
    <property type="match status" value="1"/>
</dbReference>
<feature type="binding site" evidence="11">
    <location>
        <position position="199"/>
    </location>
    <ligand>
        <name>[4Fe-4S] cluster</name>
        <dbReference type="ChEBI" id="CHEBI:49883"/>
        <label>2</label>
        <note>4Fe-4S-S-AdoMet</note>
    </ligand>
</feature>
<dbReference type="NCBIfam" id="TIGR01574">
    <property type="entry name" value="miaB-methiolase"/>
    <property type="match status" value="1"/>
</dbReference>
<dbReference type="EMBL" id="WSLF01000001">
    <property type="protein sequence ID" value="KAE9637106.1"/>
    <property type="molecule type" value="Genomic_DNA"/>
</dbReference>
<dbReference type="InterPro" id="IPR005839">
    <property type="entry name" value="Methylthiotransferase"/>
</dbReference>
<keyword evidence="8 11" id="KW-0408">Iron</keyword>
<evidence type="ECO:0000256" key="10">
    <source>
        <dbReference type="ARBA" id="ARBA00033765"/>
    </source>
</evidence>
<dbReference type="SUPFAM" id="SSF102114">
    <property type="entry name" value="Radical SAM enzymes"/>
    <property type="match status" value="1"/>
</dbReference>
<comment type="function">
    <text evidence="1 11">Catalyzes the methylthiolation of N6-(dimethylallyl)adenosine (i(6)A), leading to the formation of 2-methylthio-N6-(dimethylallyl)adenosine (ms(2)i(6)A) at position 37 in tRNAs that read codons beginning with uridine.</text>
</comment>
<dbReference type="SFLD" id="SFLDF00273">
    <property type="entry name" value="(dimethylallyl)adenosine_tRNA"/>
    <property type="match status" value="1"/>
</dbReference>
<dbReference type="Pfam" id="PF01938">
    <property type="entry name" value="TRAM"/>
    <property type="match status" value="1"/>
</dbReference>
<dbReference type="GO" id="GO:0035597">
    <property type="term" value="F:tRNA-2-methylthio-N(6)-dimethylallyladenosine(37) synthase activity"/>
    <property type="evidence" value="ECO:0007669"/>
    <property type="project" value="UniProtKB-EC"/>
</dbReference>
<dbReference type="Proteomes" id="UP000483018">
    <property type="component" value="Unassembled WGS sequence"/>
</dbReference>
<accession>A0A7C8LUR6</accession>
<evidence type="ECO:0000256" key="5">
    <source>
        <dbReference type="ARBA" id="ARBA00022691"/>
    </source>
</evidence>
<keyword evidence="16" id="KW-1185">Reference proteome</keyword>
<gene>
    <name evidence="11 15" type="primary">miaB</name>
    <name evidence="15" type="ORF">GND95_01350</name>
</gene>
<dbReference type="InterPro" id="IPR058240">
    <property type="entry name" value="rSAM_sf"/>
</dbReference>
<evidence type="ECO:0000256" key="6">
    <source>
        <dbReference type="ARBA" id="ARBA00022694"/>
    </source>
</evidence>
<sequence length="476" mass="55099">MSKRPTPCIVTSEEALRQEEIIKQLRNDNDLIKARTGKQKYYYISTFGCQMNAHDSEKLEGMLEQIGYMKAEEEEKADFIIYNTCCVRENAEQKVYGKLGYLKHLKDKNEDLIIAMCGCMMQQEEVLNTIRTKYKHVDIIFGTFNLYKMPELLQTYLETKRTVIDIWKEHKEIVEDLPSIRKHKFKASVNIMYGCNNFCTYCIVPYVRGRERSRKPEDILKEIEDLVADGVKEIMLLGQNVNSYGKTLEDKVTFAQLIRKVNEIEGLKRIRFMTSHPKDLSDELIEAMRDCDKVCKSLHLPFQAGSTKILKAMNRRYTKEQYLDLAKKIQREIPNIALTTDIIVGFPGETEEDFEDTLDIVRQVQFSGAYTFIYSKRTGTPAAVMEEQVPEEVSSRRFNKLQEVLRPIITEKSQALHGKTLEILVEDLSKNDEKLLTGRTESGHLVHFEGDSSLIGEFINVEITEAKTYYLIGQRV</sequence>
<comment type="subunit">
    <text evidence="11">Monomer.</text>
</comment>
<dbReference type="PROSITE" id="PS51918">
    <property type="entry name" value="RADICAL_SAM"/>
    <property type="match status" value="1"/>
</dbReference>
<dbReference type="InterPro" id="IPR020612">
    <property type="entry name" value="Methylthiotransferase_CS"/>
</dbReference>
<evidence type="ECO:0000256" key="7">
    <source>
        <dbReference type="ARBA" id="ARBA00022723"/>
    </source>
</evidence>
<dbReference type="CDD" id="cd01335">
    <property type="entry name" value="Radical_SAM"/>
    <property type="match status" value="1"/>
</dbReference>
<keyword evidence="6 11" id="KW-0819">tRNA processing</keyword>
<organism evidence="15 16">
    <name type="scientific">Defluviitalea raffinosedens</name>
    <dbReference type="NCBI Taxonomy" id="1450156"/>
    <lineage>
        <taxon>Bacteria</taxon>
        <taxon>Bacillati</taxon>
        <taxon>Bacillota</taxon>
        <taxon>Clostridia</taxon>
        <taxon>Lachnospirales</taxon>
        <taxon>Defluviitaleaceae</taxon>
        <taxon>Defluviitalea</taxon>
    </lineage>
</organism>
<dbReference type="PROSITE" id="PS50926">
    <property type="entry name" value="TRAM"/>
    <property type="match status" value="1"/>
</dbReference>
<dbReference type="InterPro" id="IPR023404">
    <property type="entry name" value="rSAM_horseshoe"/>
</dbReference>
<dbReference type="Gene3D" id="3.80.30.20">
    <property type="entry name" value="tm_1862 like domain"/>
    <property type="match status" value="1"/>
</dbReference>
<evidence type="ECO:0000256" key="2">
    <source>
        <dbReference type="ARBA" id="ARBA00022485"/>
    </source>
</evidence>
<evidence type="ECO:0000256" key="3">
    <source>
        <dbReference type="ARBA" id="ARBA00022490"/>
    </source>
</evidence>
<evidence type="ECO:0000259" key="12">
    <source>
        <dbReference type="PROSITE" id="PS50926"/>
    </source>
</evidence>
<dbReference type="InterPro" id="IPR006638">
    <property type="entry name" value="Elp3/MiaA/NifB-like_rSAM"/>
</dbReference>
<proteinExistence type="inferred from homology"/>
<feature type="domain" description="Radical SAM core" evidence="14">
    <location>
        <begin position="181"/>
        <end position="412"/>
    </location>
</feature>
<comment type="caution">
    <text evidence="15">The sequence shown here is derived from an EMBL/GenBank/DDBJ whole genome shotgun (WGS) entry which is preliminary data.</text>
</comment>
<dbReference type="HAMAP" id="MF_01864">
    <property type="entry name" value="tRNA_metthiotr_MiaB"/>
    <property type="match status" value="1"/>
</dbReference>
<evidence type="ECO:0000256" key="1">
    <source>
        <dbReference type="ARBA" id="ARBA00003234"/>
    </source>
</evidence>
<evidence type="ECO:0000313" key="16">
    <source>
        <dbReference type="Proteomes" id="UP000483018"/>
    </source>
</evidence>
<dbReference type="InterPro" id="IPR002792">
    <property type="entry name" value="TRAM_dom"/>
</dbReference>
<keyword evidence="7 11" id="KW-0479">Metal-binding</keyword>
<feature type="binding site" evidence="11">
    <location>
        <position position="202"/>
    </location>
    <ligand>
        <name>[4Fe-4S] cluster</name>
        <dbReference type="ChEBI" id="CHEBI:49883"/>
        <label>2</label>
        <note>4Fe-4S-S-AdoMet</note>
    </ligand>
</feature>
<dbReference type="Pfam" id="PF00919">
    <property type="entry name" value="UPF0004"/>
    <property type="match status" value="1"/>
</dbReference>
<dbReference type="SFLD" id="SFLDG01082">
    <property type="entry name" value="B12-binding_domain_containing"/>
    <property type="match status" value="1"/>
</dbReference>
<dbReference type="Pfam" id="PF04055">
    <property type="entry name" value="Radical_SAM"/>
    <property type="match status" value="1"/>
</dbReference>
<evidence type="ECO:0000256" key="8">
    <source>
        <dbReference type="ARBA" id="ARBA00023004"/>
    </source>
</evidence>
<dbReference type="FunFam" id="3.40.50.12160:FF:000006">
    <property type="entry name" value="tRNA-2-methylthio-N(6)-dimethylallyladenosine synthase"/>
    <property type="match status" value="1"/>
</dbReference>
<protein>
    <recommendedName>
        <fullName evidence="10 11">tRNA-2-methylthio-N(6)-dimethylallyladenosine synthase</fullName>
        <ecNumber evidence="10 11">2.8.4.3</ecNumber>
    </recommendedName>
    <alternativeName>
        <fullName evidence="11">(Dimethylallyl)adenosine tRNA methylthiotransferase MiaB</fullName>
    </alternativeName>
    <alternativeName>
        <fullName evidence="11">tRNA-i(6)A37 methylthiotransferase</fullName>
    </alternativeName>
</protein>
<dbReference type="GO" id="GO:0051539">
    <property type="term" value="F:4 iron, 4 sulfur cluster binding"/>
    <property type="evidence" value="ECO:0007669"/>
    <property type="project" value="UniProtKB-UniRule"/>
</dbReference>